<dbReference type="InterPro" id="IPR011009">
    <property type="entry name" value="Kinase-like_dom_sf"/>
</dbReference>
<sequence length="398" mass="44479">MAPLTEAEEQALARRVRHQLARTRYAVSAWTRLSGGTANFLYRGVLIKPLGGNDSTAAKTVVVKWSTDFVATNRDFPLDITRCDCEESMLQVLDGFPRTITSPSSGAVEVRVPQLYHFDRETHTQVLQDFADTTDLTTILQSPSAFQRTLPASSPMIVGQALGSWLRMFHSWASMPAQKTLLEGVGPNQGMRRLKCLTTYDSFIEILERHPEAIGGYKDTLEDVQAVMKQEFEKPPADGKGSSGLIHGDFWSGNPWRDPQQSVLEPNRLFVIDWENVQHGHRAVDIGGMLADLYERKHFRGVAAILPTIRGFVEGYGPLDIESAFRVAIHAGVHLICWYYRRDRNAPLPHPLPMVLAALTLGRDLVLAGWRKDTEWLQTTFLGPLFADGIVSSESNHE</sequence>
<reference evidence="2 3" key="1">
    <citation type="submission" date="2023-01" db="EMBL/GenBank/DDBJ databases">
        <title>Analysis of 21 Apiospora genomes using comparative genomics revels a genus with tremendous synthesis potential of carbohydrate active enzymes and secondary metabolites.</title>
        <authorList>
            <person name="Sorensen T."/>
        </authorList>
    </citation>
    <scope>NUCLEOTIDE SEQUENCE [LARGE SCALE GENOMIC DNA]</scope>
    <source>
        <strain evidence="2 3">CBS 117206</strain>
    </source>
</reference>
<dbReference type="InterPro" id="IPR002575">
    <property type="entry name" value="Aminoglycoside_PTrfase"/>
</dbReference>
<accession>A0AAW0QQ99</accession>
<protein>
    <recommendedName>
        <fullName evidence="1">Aminoglycoside phosphotransferase domain-containing protein</fullName>
    </recommendedName>
</protein>
<proteinExistence type="predicted"/>
<keyword evidence="3" id="KW-1185">Reference proteome</keyword>
<organism evidence="2 3">
    <name type="scientific">Apiospora kogelbergensis</name>
    <dbReference type="NCBI Taxonomy" id="1337665"/>
    <lineage>
        <taxon>Eukaryota</taxon>
        <taxon>Fungi</taxon>
        <taxon>Dikarya</taxon>
        <taxon>Ascomycota</taxon>
        <taxon>Pezizomycotina</taxon>
        <taxon>Sordariomycetes</taxon>
        <taxon>Xylariomycetidae</taxon>
        <taxon>Amphisphaeriales</taxon>
        <taxon>Apiosporaceae</taxon>
        <taxon>Apiospora</taxon>
    </lineage>
</organism>
<name>A0AAW0QQ99_9PEZI</name>
<evidence type="ECO:0000313" key="2">
    <source>
        <dbReference type="EMBL" id="KAK8113998.1"/>
    </source>
</evidence>
<dbReference type="Gene3D" id="3.30.200.20">
    <property type="entry name" value="Phosphorylase Kinase, domain 1"/>
    <property type="match status" value="1"/>
</dbReference>
<feature type="domain" description="Aminoglycoside phosphotransferase" evidence="1">
    <location>
        <begin position="218"/>
        <end position="295"/>
    </location>
</feature>
<dbReference type="EMBL" id="JAQQWP010000006">
    <property type="protein sequence ID" value="KAK8113998.1"/>
    <property type="molecule type" value="Genomic_DNA"/>
</dbReference>
<evidence type="ECO:0000313" key="3">
    <source>
        <dbReference type="Proteomes" id="UP001392437"/>
    </source>
</evidence>
<dbReference type="SUPFAM" id="SSF56112">
    <property type="entry name" value="Protein kinase-like (PK-like)"/>
    <property type="match status" value="1"/>
</dbReference>
<dbReference type="Pfam" id="PF01636">
    <property type="entry name" value="APH"/>
    <property type="match status" value="1"/>
</dbReference>
<dbReference type="Proteomes" id="UP001392437">
    <property type="component" value="Unassembled WGS sequence"/>
</dbReference>
<dbReference type="Gene3D" id="3.90.1200.10">
    <property type="match status" value="1"/>
</dbReference>
<comment type="caution">
    <text evidence="2">The sequence shown here is derived from an EMBL/GenBank/DDBJ whole genome shotgun (WGS) entry which is preliminary data.</text>
</comment>
<dbReference type="AlphaFoldDB" id="A0AAW0QQ99"/>
<gene>
    <name evidence="2" type="ORF">PG999_006067</name>
</gene>
<evidence type="ECO:0000259" key="1">
    <source>
        <dbReference type="Pfam" id="PF01636"/>
    </source>
</evidence>